<dbReference type="PANTHER" id="PTHR48081">
    <property type="entry name" value="AB HYDROLASE SUPERFAMILY PROTEIN C4A8.06C"/>
    <property type="match status" value="1"/>
</dbReference>
<dbReference type="PROSITE" id="PS01174">
    <property type="entry name" value="LIPASE_GDXG_SER"/>
    <property type="match status" value="1"/>
</dbReference>
<evidence type="ECO:0000256" key="1">
    <source>
        <dbReference type="ARBA" id="ARBA00010515"/>
    </source>
</evidence>
<name>A0ABP8P640_9NOCA</name>
<dbReference type="Proteomes" id="UP001501183">
    <property type="component" value="Unassembled WGS sequence"/>
</dbReference>
<reference evidence="6" key="1">
    <citation type="journal article" date="2019" name="Int. J. Syst. Evol. Microbiol.">
        <title>The Global Catalogue of Microorganisms (GCM) 10K type strain sequencing project: providing services to taxonomists for standard genome sequencing and annotation.</title>
        <authorList>
            <consortium name="The Broad Institute Genomics Platform"/>
            <consortium name="The Broad Institute Genome Sequencing Center for Infectious Disease"/>
            <person name="Wu L."/>
            <person name="Ma J."/>
        </authorList>
    </citation>
    <scope>NUCLEOTIDE SEQUENCE [LARGE SCALE GENOMIC DNA]</scope>
    <source>
        <strain evidence="6">JCM 32206</strain>
    </source>
</reference>
<dbReference type="InterPro" id="IPR029058">
    <property type="entry name" value="AB_hydrolase_fold"/>
</dbReference>
<comment type="caution">
    <text evidence="5">The sequence shown here is derived from an EMBL/GenBank/DDBJ whole genome shotgun (WGS) entry which is preliminary data.</text>
</comment>
<dbReference type="RefSeq" id="WP_345346109.1">
    <property type="nucleotide sequence ID" value="NZ_BAABFB010000048.1"/>
</dbReference>
<comment type="similarity">
    <text evidence="1">Belongs to the 'GDXG' lipolytic enzyme family.</text>
</comment>
<keyword evidence="2 5" id="KW-0378">Hydrolase</keyword>
<feature type="active site" evidence="3">
    <location>
        <position position="165"/>
    </location>
</feature>
<feature type="domain" description="Alpha/beta hydrolase fold-3" evidence="4">
    <location>
        <begin position="91"/>
        <end position="290"/>
    </location>
</feature>
<organism evidence="5 6">
    <name type="scientific">Rhodococcus olei</name>
    <dbReference type="NCBI Taxonomy" id="2161675"/>
    <lineage>
        <taxon>Bacteria</taxon>
        <taxon>Bacillati</taxon>
        <taxon>Actinomycetota</taxon>
        <taxon>Actinomycetes</taxon>
        <taxon>Mycobacteriales</taxon>
        <taxon>Nocardiaceae</taxon>
        <taxon>Rhodococcus</taxon>
    </lineage>
</organism>
<dbReference type="GO" id="GO:0016787">
    <property type="term" value="F:hydrolase activity"/>
    <property type="evidence" value="ECO:0007669"/>
    <property type="project" value="UniProtKB-KW"/>
</dbReference>
<evidence type="ECO:0000256" key="3">
    <source>
        <dbReference type="PROSITE-ProRule" id="PRU10038"/>
    </source>
</evidence>
<dbReference type="PANTHER" id="PTHR48081:SF8">
    <property type="entry name" value="ALPHA_BETA HYDROLASE FOLD-3 DOMAIN-CONTAINING PROTEIN-RELATED"/>
    <property type="match status" value="1"/>
</dbReference>
<sequence>MRTGENTVWHWDVSIRARVIAGVARAIVKPLFTVWPTTDSGIRLLAKLETYADRLPAPPGTEVRPLTLGGVPCERVVHRSAATDALADATILYLHGGGFVFCGRGTHRSVCALLSARAGVPVVSVEYRQLPDGGVGTSIADAMAAYRALLDSCPDPTKIVVAGDSAGGYLAMKIAEIAARERLPRPVAVIGYSPLLSLHLERHDAAFMRKDAYLPMRQVAKLKDRWLGGPDAIVGVDSPVDADPALFPPVFLSCAEYELMRPDVELLTTRLERAGRTVETHLWSGQIHAFPVLGTILRESRELVTLSVDFARRTVATQQRQTA</sequence>
<evidence type="ECO:0000256" key="2">
    <source>
        <dbReference type="ARBA" id="ARBA00022801"/>
    </source>
</evidence>
<evidence type="ECO:0000313" key="5">
    <source>
        <dbReference type="EMBL" id="GAA4481340.1"/>
    </source>
</evidence>
<gene>
    <name evidence="5" type="ORF">GCM10023094_29330</name>
</gene>
<dbReference type="Pfam" id="PF07859">
    <property type="entry name" value="Abhydrolase_3"/>
    <property type="match status" value="1"/>
</dbReference>
<dbReference type="EMBL" id="BAABFB010000048">
    <property type="protein sequence ID" value="GAA4481340.1"/>
    <property type="molecule type" value="Genomic_DNA"/>
</dbReference>
<dbReference type="SUPFAM" id="SSF53474">
    <property type="entry name" value="alpha/beta-Hydrolases"/>
    <property type="match status" value="1"/>
</dbReference>
<keyword evidence="6" id="KW-1185">Reference proteome</keyword>
<evidence type="ECO:0000313" key="6">
    <source>
        <dbReference type="Proteomes" id="UP001501183"/>
    </source>
</evidence>
<proteinExistence type="inferred from homology"/>
<dbReference type="InterPro" id="IPR033140">
    <property type="entry name" value="Lipase_GDXG_put_SER_AS"/>
</dbReference>
<protein>
    <submittedName>
        <fullName evidence="5">Alpha/beta hydrolase</fullName>
    </submittedName>
</protein>
<dbReference type="Gene3D" id="3.40.50.1820">
    <property type="entry name" value="alpha/beta hydrolase"/>
    <property type="match status" value="1"/>
</dbReference>
<accession>A0ABP8P640</accession>
<evidence type="ECO:0000259" key="4">
    <source>
        <dbReference type="Pfam" id="PF07859"/>
    </source>
</evidence>
<dbReference type="InterPro" id="IPR013094">
    <property type="entry name" value="AB_hydrolase_3"/>
</dbReference>
<dbReference type="InterPro" id="IPR050300">
    <property type="entry name" value="GDXG_lipolytic_enzyme"/>
</dbReference>